<dbReference type="AlphaFoldDB" id="A0AAV7WB34"/>
<feature type="region of interest" description="Disordered" evidence="1">
    <location>
        <begin position="1"/>
        <end position="21"/>
    </location>
</feature>
<proteinExistence type="predicted"/>
<reference evidence="2" key="1">
    <citation type="journal article" date="2022" name="bioRxiv">
        <title>Sequencing and chromosome-scale assembly of the giantPleurodeles waltlgenome.</title>
        <authorList>
            <person name="Brown T."/>
            <person name="Elewa A."/>
            <person name="Iarovenko S."/>
            <person name="Subramanian E."/>
            <person name="Araus A.J."/>
            <person name="Petzold A."/>
            <person name="Susuki M."/>
            <person name="Suzuki K.-i.T."/>
            <person name="Hayashi T."/>
            <person name="Toyoda A."/>
            <person name="Oliveira C."/>
            <person name="Osipova E."/>
            <person name="Leigh N.D."/>
            <person name="Simon A."/>
            <person name="Yun M.H."/>
        </authorList>
    </citation>
    <scope>NUCLEOTIDE SEQUENCE</scope>
    <source>
        <strain evidence="2">20211129_DDA</strain>
        <tissue evidence="2">Liver</tissue>
    </source>
</reference>
<feature type="compositionally biased region" description="Basic and acidic residues" evidence="1">
    <location>
        <begin position="51"/>
        <end position="62"/>
    </location>
</feature>
<keyword evidence="3" id="KW-1185">Reference proteome</keyword>
<feature type="compositionally biased region" description="Basic and acidic residues" evidence="1">
    <location>
        <begin position="106"/>
        <end position="138"/>
    </location>
</feature>
<gene>
    <name evidence="2" type="ORF">NDU88_005164</name>
</gene>
<protein>
    <submittedName>
        <fullName evidence="2">Uncharacterized protein</fullName>
    </submittedName>
</protein>
<accession>A0AAV7WB34</accession>
<dbReference type="Proteomes" id="UP001066276">
    <property type="component" value="Chromosome 1_2"/>
</dbReference>
<comment type="caution">
    <text evidence="2">The sequence shown here is derived from an EMBL/GenBank/DDBJ whole genome shotgun (WGS) entry which is preliminary data.</text>
</comment>
<evidence type="ECO:0000313" key="3">
    <source>
        <dbReference type="Proteomes" id="UP001066276"/>
    </source>
</evidence>
<sequence length="138" mass="15191">MPDPTGLLERQRGAKRRGLAPFLPAAQGDSWWDLRHKKAETGPAFATGHDWVPKTERQRKEYGCPTTEEISESGFLAPAHGHSATQSEEVKKLALQAAASLTDPDLSYRKGAGTDRDHDSDTHLSDPDFRECAPEDLP</sequence>
<evidence type="ECO:0000256" key="1">
    <source>
        <dbReference type="SAM" id="MobiDB-lite"/>
    </source>
</evidence>
<dbReference type="EMBL" id="JANPWB010000002">
    <property type="protein sequence ID" value="KAJ1209791.1"/>
    <property type="molecule type" value="Genomic_DNA"/>
</dbReference>
<evidence type="ECO:0000313" key="2">
    <source>
        <dbReference type="EMBL" id="KAJ1209791.1"/>
    </source>
</evidence>
<feature type="region of interest" description="Disordered" evidence="1">
    <location>
        <begin position="44"/>
        <end position="138"/>
    </location>
</feature>
<organism evidence="2 3">
    <name type="scientific">Pleurodeles waltl</name>
    <name type="common">Iberian ribbed newt</name>
    <dbReference type="NCBI Taxonomy" id="8319"/>
    <lineage>
        <taxon>Eukaryota</taxon>
        <taxon>Metazoa</taxon>
        <taxon>Chordata</taxon>
        <taxon>Craniata</taxon>
        <taxon>Vertebrata</taxon>
        <taxon>Euteleostomi</taxon>
        <taxon>Amphibia</taxon>
        <taxon>Batrachia</taxon>
        <taxon>Caudata</taxon>
        <taxon>Salamandroidea</taxon>
        <taxon>Salamandridae</taxon>
        <taxon>Pleurodelinae</taxon>
        <taxon>Pleurodeles</taxon>
    </lineage>
</organism>
<name>A0AAV7WB34_PLEWA</name>